<organism evidence="7 8">
    <name type="scientific">Mycena maculata</name>
    <dbReference type="NCBI Taxonomy" id="230809"/>
    <lineage>
        <taxon>Eukaryota</taxon>
        <taxon>Fungi</taxon>
        <taxon>Dikarya</taxon>
        <taxon>Basidiomycota</taxon>
        <taxon>Agaricomycotina</taxon>
        <taxon>Agaricomycetes</taxon>
        <taxon>Agaricomycetidae</taxon>
        <taxon>Agaricales</taxon>
        <taxon>Marasmiineae</taxon>
        <taxon>Mycenaceae</taxon>
        <taxon>Mycena</taxon>
    </lineage>
</organism>
<evidence type="ECO:0000313" key="8">
    <source>
        <dbReference type="Proteomes" id="UP001215280"/>
    </source>
</evidence>
<evidence type="ECO:0000256" key="3">
    <source>
        <dbReference type="ARBA" id="ARBA00039775"/>
    </source>
</evidence>
<gene>
    <name evidence="7" type="ORF">DFH07DRAFT_801520</name>
</gene>
<dbReference type="Pfam" id="PF00808">
    <property type="entry name" value="CBFD_NFYB_HMF"/>
    <property type="match status" value="1"/>
</dbReference>
<protein>
    <recommendedName>
        <fullName evidence="3">DNA polymerase epsilon subunit D</fullName>
    </recommendedName>
    <alternativeName>
        <fullName evidence="4">DNA polymerase II subunit D</fullName>
    </alternativeName>
</protein>
<accession>A0AAD7JX45</accession>
<comment type="caution">
    <text evidence="7">The sequence shown here is derived from an EMBL/GenBank/DDBJ whole genome shotgun (WGS) entry which is preliminary data.</text>
</comment>
<dbReference type="InterPro" id="IPR009072">
    <property type="entry name" value="Histone-fold"/>
</dbReference>
<dbReference type="Gene3D" id="1.10.20.10">
    <property type="entry name" value="Histone, subunit A"/>
    <property type="match status" value="1"/>
</dbReference>
<name>A0AAD7JX45_9AGAR</name>
<dbReference type="EMBL" id="JARJLG010000017">
    <property type="protein sequence ID" value="KAJ7773678.1"/>
    <property type="molecule type" value="Genomic_DNA"/>
</dbReference>
<reference evidence="7" key="1">
    <citation type="submission" date="2023-03" db="EMBL/GenBank/DDBJ databases">
        <title>Massive genome expansion in bonnet fungi (Mycena s.s.) driven by repeated elements and novel gene families across ecological guilds.</title>
        <authorList>
            <consortium name="Lawrence Berkeley National Laboratory"/>
            <person name="Harder C.B."/>
            <person name="Miyauchi S."/>
            <person name="Viragh M."/>
            <person name="Kuo A."/>
            <person name="Thoen E."/>
            <person name="Andreopoulos B."/>
            <person name="Lu D."/>
            <person name="Skrede I."/>
            <person name="Drula E."/>
            <person name="Henrissat B."/>
            <person name="Morin E."/>
            <person name="Kohler A."/>
            <person name="Barry K."/>
            <person name="LaButti K."/>
            <person name="Morin E."/>
            <person name="Salamov A."/>
            <person name="Lipzen A."/>
            <person name="Mereny Z."/>
            <person name="Hegedus B."/>
            <person name="Baldrian P."/>
            <person name="Stursova M."/>
            <person name="Weitz H."/>
            <person name="Taylor A."/>
            <person name="Grigoriev I.V."/>
            <person name="Nagy L.G."/>
            <person name="Martin F."/>
            <person name="Kauserud H."/>
        </authorList>
    </citation>
    <scope>NUCLEOTIDE SEQUENCE</scope>
    <source>
        <strain evidence="7">CBHHK188m</strain>
    </source>
</reference>
<dbReference type="GO" id="GO:0008622">
    <property type="term" value="C:epsilon DNA polymerase complex"/>
    <property type="evidence" value="ECO:0007669"/>
    <property type="project" value="TreeGrafter"/>
</dbReference>
<dbReference type="GO" id="GO:0008623">
    <property type="term" value="C:CHRAC"/>
    <property type="evidence" value="ECO:0007669"/>
    <property type="project" value="TreeGrafter"/>
</dbReference>
<feature type="compositionally biased region" description="Acidic residues" evidence="5">
    <location>
        <begin position="198"/>
        <end position="231"/>
    </location>
</feature>
<dbReference type="PANTHER" id="PTHR46172">
    <property type="entry name" value="DNA POLYMERASE EPSILON SUBUNIT 3"/>
    <property type="match status" value="1"/>
</dbReference>
<dbReference type="CDD" id="cd22928">
    <property type="entry name" value="HFD_POLE3_DPB4"/>
    <property type="match status" value="1"/>
</dbReference>
<proteinExistence type="predicted"/>
<evidence type="ECO:0000259" key="6">
    <source>
        <dbReference type="Pfam" id="PF00808"/>
    </source>
</evidence>
<evidence type="ECO:0000256" key="1">
    <source>
        <dbReference type="ARBA" id="ARBA00004123"/>
    </source>
</evidence>
<dbReference type="PANTHER" id="PTHR46172:SF1">
    <property type="entry name" value="DNA POLYMERASE EPSILON SUBUNIT 3"/>
    <property type="match status" value="1"/>
</dbReference>
<dbReference type="InterPro" id="IPR003958">
    <property type="entry name" value="CBFA_NFYB_domain"/>
</dbReference>
<dbReference type="GO" id="GO:0031507">
    <property type="term" value="P:heterochromatin formation"/>
    <property type="evidence" value="ECO:0007669"/>
    <property type="project" value="TreeGrafter"/>
</dbReference>
<comment type="subcellular location">
    <subcellularLocation>
        <location evidence="1">Nucleus</location>
    </subcellularLocation>
</comment>
<dbReference type="GO" id="GO:0006974">
    <property type="term" value="P:DNA damage response"/>
    <property type="evidence" value="ECO:0007669"/>
    <property type="project" value="TreeGrafter"/>
</dbReference>
<evidence type="ECO:0000256" key="4">
    <source>
        <dbReference type="ARBA" id="ARBA00042096"/>
    </source>
</evidence>
<keyword evidence="8" id="KW-1185">Reference proteome</keyword>
<sequence>MPRKEPAPGHISAQAQQDLVSEGMENFELPKSLVTRIARSALPENVKMQKETVLSLIKGSTIFINYLGAAHDVALSKQHKSISAADVLKALEIIEFGDLVDKLQGELQVYRDLAKTDKTKKGSSSIVAPKGKAPSATSVKGKEKAIIVLPPALGAAPLGVDVGESISSGPGAAMDVDEELDVDAEVEIEADAFVQVDTDGEGTGEAERLEEEEEEPEEPEELDELDEEPGELVDTVVLDKEDLRRDSRGPEESLADAMED</sequence>
<dbReference type="AlphaFoldDB" id="A0AAD7JX45"/>
<dbReference type="GO" id="GO:0031490">
    <property type="term" value="F:chromatin DNA binding"/>
    <property type="evidence" value="ECO:0007669"/>
    <property type="project" value="TreeGrafter"/>
</dbReference>
<evidence type="ECO:0000313" key="7">
    <source>
        <dbReference type="EMBL" id="KAJ7773678.1"/>
    </source>
</evidence>
<dbReference type="GO" id="GO:0046982">
    <property type="term" value="F:protein heterodimerization activity"/>
    <property type="evidence" value="ECO:0007669"/>
    <property type="project" value="InterPro"/>
</dbReference>
<dbReference type="GO" id="GO:0006272">
    <property type="term" value="P:leading strand elongation"/>
    <property type="evidence" value="ECO:0007669"/>
    <property type="project" value="TreeGrafter"/>
</dbReference>
<evidence type="ECO:0000256" key="5">
    <source>
        <dbReference type="SAM" id="MobiDB-lite"/>
    </source>
</evidence>
<feature type="compositionally biased region" description="Basic and acidic residues" evidence="5">
    <location>
        <begin position="237"/>
        <end position="251"/>
    </location>
</feature>
<keyword evidence="2" id="KW-0539">Nucleus</keyword>
<dbReference type="Proteomes" id="UP001215280">
    <property type="component" value="Unassembled WGS sequence"/>
</dbReference>
<evidence type="ECO:0000256" key="2">
    <source>
        <dbReference type="ARBA" id="ARBA00023242"/>
    </source>
</evidence>
<feature type="domain" description="Transcription factor CBF/NF-Y/archaeal histone" evidence="6">
    <location>
        <begin position="28"/>
        <end position="91"/>
    </location>
</feature>
<dbReference type="InterPro" id="IPR051377">
    <property type="entry name" value="DNA_Pol-Epsilon_Subunit"/>
</dbReference>
<feature type="region of interest" description="Disordered" evidence="5">
    <location>
        <begin position="196"/>
        <end position="260"/>
    </location>
</feature>
<dbReference type="SUPFAM" id="SSF47113">
    <property type="entry name" value="Histone-fold"/>
    <property type="match status" value="1"/>
</dbReference>